<evidence type="ECO:0000256" key="1">
    <source>
        <dbReference type="SAM" id="MobiDB-lite"/>
    </source>
</evidence>
<proteinExistence type="predicted"/>
<sequence length="70" mass="7762">MNVFALNSLPSGAKFELANIDKTTWRPGGIFYITFQAREGEGEGEEDPSNSPTTTFQAHVRKLPRDGPHQ</sequence>
<feature type="region of interest" description="Disordered" evidence="1">
    <location>
        <begin position="38"/>
        <end position="70"/>
    </location>
</feature>
<reference evidence="2 3" key="1">
    <citation type="journal article" date="2018" name="Front. Plant Sci.">
        <title>Red Clover (Trifolium pratense) and Zigzag Clover (T. medium) - A Picture of Genomic Similarities and Differences.</title>
        <authorList>
            <person name="Dluhosova J."/>
            <person name="Istvanek J."/>
            <person name="Nedelnik J."/>
            <person name="Repkova J."/>
        </authorList>
    </citation>
    <scope>NUCLEOTIDE SEQUENCE [LARGE SCALE GENOMIC DNA]</scope>
    <source>
        <strain evidence="3">cv. 10/8</strain>
        <tissue evidence="2">Leaf</tissue>
    </source>
</reference>
<evidence type="ECO:0000313" key="2">
    <source>
        <dbReference type="EMBL" id="MCI17036.1"/>
    </source>
</evidence>
<organism evidence="2 3">
    <name type="scientific">Trifolium medium</name>
    <dbReference type="NCBI Taxonomy" id="97028"/>
    <lineage>
        <taxon>Eukaryota</taxon>
        <taxon>Viridiplantae</taxon>
        <taxon>Streptophyta</taxon>
        <taxon>Embryophyta</taxon>
        <taxon>Tracheophyta</taxon>
        <taxon>Spermatophyta</taxon>
        <taxon>Magnoliopsida</taxon>
        <taxon>eudicotyledons</taxon>
        <taxon>Gunneridae</taxon>
        <taxon>Pentapetalae</taxon>
        <taxon>rosids</taxon>
        <taxon>fabids</taxon>
        <taxon>Fabales</taxon>
        <taxon>Fabaceae</taxon>
        <taxon>Papilionoideae</taxon>
        <taxon>50 kb inversion clade</taxon>
        <taxon>NPAAA clade</taxon>
        <taxon>Hologalegina</taxon>
        <taxon>IRL clade</taxon>
        <taxon>Trifolieae</taxon>
        <taxon>Trifolium</taxon>
    </lineage>
</organism>
<dbReference type="EMBL" id="LXQA010103594">
    <property type="protein sequence ID" value="MCI17036.1"/>
    <property type="molecule type" value="Genomic_DNA"/>
</dbReference>
<evidence type="ECO:0000313" key="3">
    <source>
        <dbReference type="Proteomes" id="UP000265520"/>
    </source>
</evidence>
<keyword evidence="3" id="KW-1185">Reference proteome</keyword>
<name>A0A392Q0D1_9FABA</name>
<protein>
    <submittedName>
        <fullName evidence="2">Uncharacterized protein</fullName>
    </submittedName>
</protein>
<dbReference type="Proteomes" id="UP000265520">
    <property type="component" value="Unassembled WGS sequence"/>
</dbReference>
<dbReference type="AlphaFoldDB" id="A0A392Q0D1"/>
<accession>A0A392Q0D1</accession>
<feature type="non-terminal residue" evidence="2">
    <location>
        <position position="70"/>
    </location>
</feature>
<comment type="caution">
    <text evidence="2">The sequence shown here is derived from an EMBL/GenBank/DDBJ whole genome shotgun (WGS) entry which is preliminary data.</text>
</comment>